<dbReference type="RefSeq" id="WP_038072219.1">
    <property type="nucleotide sequence ID" value="NZ_JHEG04000001.1"/>
</dbReference>
<dbReference type="PROSITE" id="PS50077">
    <property type="entry name" value="HEAT_REPEAT"/>
    <property type="match status" value="1"/>
</dbReference>
<dbReference type="PANTHER" id="PTHR12697:SF5">
    <property type="entry name" value="DEOXYHYPUSINE HYDROXYLASE"/>
    <property type="match status" value="1"/>
</dbReference>
<dbReference type="InterPro" id="IPR011989">
    <property type="entry name" value="ARM-like"/>
</dbReference>
<accession>A0A0C1N8K2</accession>
<comment type="function">
    <text evidence="5">Catalyzes the hydroxylation of the N(6)-(4-aminobutyl)-L-lysine intermediate produced by deoxyhypusine synthase/DHPS on a critical lysine of the eukaryotic translation initiation factor 5A/eIF-5A. This is the second step of the post-translational modification of that lysine into an unusual amino acid residue named hypusine. Hypusination is unique to mature eIF-5A factor and is essential for its function.</text>
</comment>
<protein>
    <submittedName>
        <fullName evidence="6">HEAT domain containing protein</fullName>
    </submittedName>
</protein>
<dbReference type="Pfam" id="PF03130">
    <property type="entry name" value="HEAT_PBS"/>
    <property type="match status" value="1"/>
</dbReference>
<reference evidence="6" key="1">
    <citation type="journal article" date="2015" name="Genome Announc.">
        <title>Draft Genome Sequence of Tolypothrix boutellei Strain VB521301.</title>
        <authorList>
            <person name="Chandrababunaidu M.M."/>
            <person name="Singh D."/>
            <person name="Sen D."/>
            <person name="Bhan S."/>
            <person name="Das S."/>
            <person name="Gupta A."/>
            <person name="Adhikary S.P."/>
            <person name="Tripathy S."/>
        </authorList>
    </citation>
    <scope>NUCLEOTIDE SEQUENCE</scope>
    <source>
        <strain evidence="6">VB521301</strain>
    </source>
</reference>
<dbReference type="GO" id="GO:0016491">
    <property type="term" value="F:oxidoreductase activity"/>
    <property type="evidence" value="ECO:0007669"/>
    <property type="project" value="TreeGrafter"/>
</dbReference>
<dbReference type="AlphaFoldDB" id="A0A0C1N8K2"/>
<evidence type="ECO:0000313" key="6">
    <source>
        <dbReference type="EMBL" id="KIE08916.1"/>
    </source>
</evidence>
<dbReference type="EMBL" id="JHEG02000058">
    <property type="protein sequence ID" value="KIE08916.1"/>
    <property type="molecule type" value="Genomic_DNA"/>
</dbReference>
<dbReference type="SUPFAM" id="SSF48371">
    <property type="entry name" value="ARM repeat"/>
    <property type="match status" value="1"/>
</dbReference>
<dbReference type="SMART" id="SM00567">
    <property type="entry name" value="EZ_HEAT"/>
    <property type="match status" value="5"/>
</dbReference>
<comment type="caution">
    <text evidence="6">The sequence shown here is derived from an EMBL/GenBank/DDBJ whole genome shotgun (WGS) entry which is preliminary data.</text>
</comment>
<keyword evidence="4" id="KW-0456">Lyase</keyword>
<dbReference type="InterPro" id="IPR004155">
    <property type="entry name" value="PBS_lyase_HEAT"/>
</dbReference>
<evidence type="ECO:0000256" key="5">
    <source>
        <dbReference type="ARBA" id="ARBA00045876"/>
    </source>
</evidence>
<dbReference type="STRING" id="1479485.DA73_0230970"/>
<keyword evidence="2" id="KW-0042">Antenna complex</keyword>
<keyword evidence="3" id="KW-0605">Phycobilisome</keyword>
<gene>
    <name evidence="6" type="ORF">DA73_0230970</name>
</gene>
<dbReference type="GO" id="GO:0030089">
    <property type="term" value="C:phycobilisome"/>
    <property type="evidence" value="ECO:0007669"/>
    <property type="project" value="UniProtKB-KW"/>
</dbReference>
<evidence type="ECO:0000256" key="2">
    <source>
        <dbReference type="ARBA" id="ARBA00022549"/>
    </source>
</evidence>
<evidence type="ECO:0000256" key="4">
    <source>
        <dbReference type="ARBA" id="ARBA00023239"/>
    </source>
</evidence>
<evidence type="ECO:0000256" key="1">
    <source>
        <dbReference type="ARBA" id="ARBA00009299"/>
    </source>
</evidence>
<dbReference type="InterPro" id="IPR016024">
    <property type="entry name" value="ARM-type_fold"/>
</dbReference>
<proteinExistence type="inferred from homology"/>
<dbReference type="Pfam" id="PF13646">
    <property type="entry name" value="HEAT_2"/>
    <property type="match status" value="1"/>
</dbReference>
<comment type="similarity">
    <text evidence="1">Belongs to the CpcE/RpcE/PecE family.</text>
</comment>
<dbReference type="PANTHER" id="PTHR12697">
    <property type="entry name" value="PBS LYASE HEAT-LIKE PROTEIN"/>
    <property type="match status" value="1"/>
</dbReference>
<organism evidence="6">
    <name type="scientific">Tolypothrix bouteillei VB521301</name>
    <dbReference type="NCBI Taxonomy" id="1479485"/>
    <lineage>
        <taxon>Bacteria</taxon>
        <taxon>Bacillati</taxon>
        <taxon>Cyanobacteriota</taxon>
        <taxon>Cyanophyceae</taxon>
        <taxon>Nostocales</taxon>
        <taxon>Tolypothrichaceae</taxon>
        <taxon>Tolypothrix</taxon>
    </lineage>
</organism>
<dbReference type="InterPro" id="IPR021133">
    <property type="entry name" value="HEAT_type_2"/>
</dbReference>
<name>A0A0C1N8K2_9CYAN</name>
<dbReference type="Gene3D" id="1.25.10.10">
    <property type="entry name" value="Leucine-rich Repeat Variant"/>
    <property type="match status" value="2"/>
</dbReference>
<dbReference type="GO" id="GO:0016829">
    <property type="term" value="F:lyase activity"/>
    <property type="evidence" value="ECO:0007669"/>
    <property type="project" value="UniProtKB-KW"/>
</dbReference>
<evidence type="ECO:0000256" key="3">
    <source>
        <dbReference type="ARBA" id="ARBA00022738"/>
    </source>
</evidence>
<sequence>MLFLRMLTQLTIKGCAIAVVCLAVSLLEINTIWAQSQNDIQIKSYIEQLKNPQQRSAAIENLVTAGKSAIPALITALQDSNPQVRASAAAILGQMGPNASEAAPAILRVIDDGDPVVRSSAVLAIQKIGKQAYVPHLIAGLNSTKSWERYNASHGLRAMGKDAAPAVPVLMRKLQDEGDPWMRVSAASTLGSIGTASTPAIPILVMRLQDTDITARHSAAYALGTISSKWQQNIKQLPTQELDKIISNLEKALKVVQDPALQFRPEAVTSVSEPLAALRKERLNREKR</sequence>